<dbReference type="GO" id="GO:0016679">
    <property type="term" value="F:oxidoreductase activity, acting on diphenols and related substances as donors"/>
    <property type="evidence" value="ECO:0007669"/>
    <property type="project" value="TreeGrafter"/>
</dbReference>
<evidence type="ECO:0000256" key="7">
    <source>
        <dbReference type="HAMAP-Rule" id="MF_01207"/>
    </source>
</evidence>
<dbReference type="Proteomes" id="UP000184514">
    <property type="component" value="Unassembled WGS sequence"/>
</dbReference>
<accession>A0A1L9NWL0</accession>
<evidence type="ECO:0000256" key="2">
    <source>
        <dbReference type="ARBA" id="ARBA00022448"/>
    </source>
</evidence>
<keyword evidence="10" id="KW-1185">Reference proteome</keyword>
<comment type="subcellular location">
    <subcellularLocation>
        <location evidence="7">Cell membrane</location>
        <topology evidence="7">Multi-pass membrane protein</topology>
    </subcellularLocation>
    <subcellularLocation>
        <location evidence="1">Membrane</location>
        <topology evidence="1">Multi-pass membrane protein</topology>
    </subcellularLocation>
</comment>
<gene>
    <name evidence="9" type="primary">yedZ_1</name>
    <name evidence="7" type="synonym">msrQ</name>
    <name evidence="9" type="ORF">PFRI_21020</name>
</gene>
<keyword evidence="3 7" id="KW-0812">Transmembrane</keyword>
<feature type="transmembrane region" description="Helical" evidence="7">
    <location>
        <begin position="87"/>
        <end position="110"/>
    </location>
</feature>
<dbReference type="GO" id="GO:0005886">
    <property type="term" value="C:plasma membrane"/>
    <property type="evidence" value="ECO:0007669"/>
    <property type="project" value="UniProtKB-SubCell"/>
</dbReference>
<name>A0A1L9NWL0_9RHOB</name>
<keyword evidence="7" id="KW-0349">Heme</keyword>
<keyword evidence="4 7" id="KW-1133">Transmembrane helix</keyword>
<dbReference type="GO" id="GO:0046872">
    <property type="term" value="F:metal ion binding"/>
    <property type="evidence" value="ECO:0007669"/>
    <property type="project" value="UniProtKB-KW"/>
</dbReference>
<feature type="transmembrane region" description="Helical" evidence="7">
    <location>
        <begin position="153"/>
        <end position="172"/>
    </location>
</feature>
<sequence>MIKDTINSTARRIPAWLVYTVGILPAAWFLYEGLTGGSGADPIKALEHELGEFALKLLIVGLCITPLRKHLGVNLLKFRRAIGVMTFVYVVLHLLVWLVLDVQIVSQIWADIVKRPYITVGMVGFALMIPLALTSNNLSVRKLGVRWRKLHKLTYGIAFLGALHFVMVAKGIQLEPLLYMAVVLGLLALRIPKGTLQIAGRFTAKSVDN</sequence>
<evidence type="ECO:0000313" key="9">
    <source>
        <dbReference type="EMBL" id="OJI93631.1"/>
    </source>
</evidence>
<comment type="cofactor">
    <cofactor evidence="7">
        <name>heme b</name>
        <dbReference type="ChEBI" id="CHEBI:60344"/>
    </cofactor>
    <text evidence="7">Binds 1 heme b (iron(II)-protoporphyrin IX) group per subunit.</text>
</comment>
<feature type="transmembrane region" description="Helical" evidence="7">
    <location>
        <begin position="116"/>
        <end position="133"/>
    </location>
</feature>
<protein>
    <recommendedName>
        <fullName evidence="7">Protein-methionine-sulfoxide reductase heme-binding subunit MsrQ</fullName>
    </recommendedName>
    <alternativeName>
        <fullName evidence="7">Flavocytochrome MsrQ</fullName>
    </alternativeName>
</protein>
<keyword evidence="7" id="KW-0249">Electron transport</keyword>
<comment type="caution">
    <text evidence="7">Lacks conserved residue(s) required for the propagation of feature annotation.</text>
</comment>
<dbReference type="PANTHER" id="PTHR36964:SF1">
    <property type="entry name" value="PROTEIN-METHIONINE-SULFOXIDE REDUCTASE HEME-BINDING SUBUNIT MSRQ"/>
    <property type="match status" value="1"/>
</dbReference>
<organism evidence="9 10">
    <name type="scientific">Planktotalea frisia</name>
    <dbReference type="NCBI Taxonomy" id="696762"/>
    <lineage>
        <taxon>Bacteria</taxon>
        <taxon>Pseudomonadati</taxon>
        <taxon>Pseudomonadota</taxon>
        <taxon>Alphaproteobacteria</taxon>
        <taxon>Rhodobacterales</taxon>
        <taxon>Paracoccaceae</taxon>
        <taxon>Planktotalea</taxon>
    </lineage>
</organism>
<dbReference type="GO" id="GO:0020037">
    <property type="term" value="F:heme binding"/>
    <property type="evidence" value="ECO:0007669"/>
    <property type="project" value="UniProtKB-UniRule"/>
</dbReference>
<dbReference type="PANTHER" id="PTHR36964">
    <property type="entry name" value="PROTEIN-METHIONINE-SULFOXIDE REDUCTASE HEME-BINDING SUBUNIT MSRQ"/>
    <property type="match status" value="1"/>
</dbReference>
<dbReference type="GO" id="GO:0009055">
    <property type="term" value="F:electron transfer activity"/>
    <property type="evidence" value="ECO:0007669"/>
    <property type="project" value="UniProtKB-UniRule"/>
</dbReference>
<dbReference type="InterPro" id="IPR013130">
    <property type="entry name" value="Fe3_Rdtase_TM_dom"/>
</dbReference>
<keyword evidence="7" id="KW-1003">Cell membrane</keyword>
<comment type="similarity">
    <text evidence="7">Belongs to the MsrQ family.</text>
</comment>
<evidence type="ECO:0000256" key="1">
    <source>
        <dbReference type="ARBA" id="ARBA00004141"/>
    </source>
</evidence>
<dbReference type="HAMAP" id="MF_01207">
    <property type="entry name" value="MsrQ"/>
    <property type="match status" value="1"/>
</dbReference>
<dbReference type="GO" id="GO:0030091">
    <property type="term" value="P:protein repair"/>
    <property type="evidence" value="ECO:0007669"/>
    <property type="project" value="UniProtKB-UniRule"/>
</dbReference>
<dbReference type="RefSeq" id="WP_072630662.1">
    <property type="nucleotide sequence ID" value="NZ_MLCB01000137.1"/>
</dbReference>
<proteinExistence type="inferred from homology"/>
<dbReference type="OrthoDB" id="9788328at2"/>
<dbReference type="GO" id="GO:0010181">
    <property type="term" value="F:FMN binding"/>
    <property type="evidence" value="ECO:0007669"/>
    <property type="project" value="UniProtKB-UniRule"/>
</dbReference>
<comment type="function">
    <text evidence="7">Part of the MsrPQ system that repairs oxidized periplasmic proteins containing methionine sulfoxide residues (Met-O), using respiratory chain electrons. Thus protects these proteins from oxidative-stress damage caused by reactive species of oxygen and chlorine generated by the host defense mechanisms. MsrPQ is essential for the maintenance of envelope integrity under bleach stress, rescuing a wide series of structurally unrelated periplasmic proteins from methionine oxidation. MsrQ provides electrons for reduction to the reductase catalytic subunit MsrP, using the quinone pool of the respiratory chain.</text>
</comment>
<evidence type="ECO:0000256" key="4">
    <source>
        <dbReference type="ARBA" id="ARBA00022989"/>
    </source>
</evidence>
<keyword evidence="2 7" id="KW-0813">Transport</keyword>
<dbReference type="Pfam" id="PF01794">
    <property type="entry name" value="Ferric_reduct"/>
    <property type="match status" value="1"/>
</dbReference>
<keyword evidence="7" id="KW-0288">FMN</keyword>
<feature type="domain" description="Ferric oxidoreductase" evidence="8">
    <location>
        <begin position="53"/>
        <end position="161"/>
    </location>
</feature>
<feature type="transmembrane region" description="Helical" evidence="7">
    <location>
        <begin position="12"/>
        <end position="30"/>
    </location>
</feature>
<keyword evidence="7" id="KW-0285">Flavoprotein</keyword>
<comment type="cofactor">
    <cofactor evidence="7">
        <name>FMN</name>
        <dbReference type="ChEBI" id="CHEBI:58210"/>
    </cofactor>
    <text evidence="7">Binds 1 FMN per subunit.</text>
</comment>
<keyword evidence="5 7" id="KW-0408">Iron</keyword>
<feature type="transmembrane region" description="Helical" evidence="7">
    <location>
        <begin position="50"/>
        <end position="67"/>
    </location>
</feature>
<dbReference type="InterPro" id="IPR022837">
    <property type="entry name" value="MsrQ-like"/>
</dbReference>
<keyword evidence="7" id="KW-0479">Metal-binding</keyword>
<keyword evidence="6 7" id="KW-0472">Membrane</keyword>
<comment type="subunit">
    <text evidence="7">Heterodimer of a catalytic subunit (MsrP) and a heme-binding subunit (MsrQ).</text>
</comment>
<reference evidence="9 10" key="1">
    <citation type="submission" date="2016-10" db="EMBL/GenBank/DDBJ databases">
        <title>Genome sequence of Planktotalea frisia SH6-1.</title>
        <authorList>
            <person name="Poehlein A."/>
            <person name="Bakenhus I."/>
            <person name="Voget S."/>
            <person name="Brinkhoff T."/>
            <person name="Simon M."/>
        </authorList>
    </citation>
    <scope>NUCLEOTIDE SEQUENCE [LARGE SCALE GENOMIC DNA]</scope>
    <source>
        <strain evidence="9 10">SH6-1</strain>
    </source>
</reference>
<dbReference type="NCBIfam" id="NF003833">
    <property type="entry name" value="PRK05419.1-5"/>
    <property type="match status" value="1"/>
</dbReference>
<evidence type="ECO:0000313" key="10">
    <source>
        <dbReference type="Proteomes" id="UP000184514"/>
    </source>
</evidence>
<dbReference type="AlphaFoldDB" id="A0A1L9NWL0"/>
<evidence type="ECO:0000256" key="6">
    <source>
        <dbReference type="ARBA" id="ARBA00023136"/>
    </source>
</evidence>
<dbReference type="STRING" id="696762.PFRI_21020"/>
<dbReference type="EMBL" id="MLCB01000137">
    <property type="protein sequence ID" value="OJI93631.1"/>
    <property type="molecule type" value="Genomic_DNA"/>
</dbReference>
<evidence type="ECO:0000256" key="5">
    <source>
        <dbReference type="ARBA" id="ARBA00023004"/>
    </source>
</evidence>
<comment type="caution">
    <text evidence="9">The sequence shown here is derived from an EMBL/GenBank/DDBJ whole genome shotgun (WGS) entry which is preliminary data.</text>
</comment>
<evidence type="ECO:0000256" key="3">
    <source>
        <dbReference type="ARBA" id="ARBA00022692"/>
    </source>
</evidence>
<evidence type="ECO:0000259" key="8">
    <source>
        <dbReference type="Pfam" id="PF01794"/>
    </source>
</evidence>